<dbReference type="EMBL" id="WUAV01000004">
    <property type="protein sequence ID" value="KAF1756563.1"/>
    <property type="molecule type" value="Genomic_DNA"/>
</dbReference>
<proteinExistence type="predicted"/>
<feature type="region of interest" description="Disordered" evidence="1">
    <location>
        <begin position="52"/>
        <end position="78"/>
    </location>
</feature>
<dbReference type="GeneID" id="78775690"/>
<reference evidence="3 4" key="1">
    <citation type="submission" date="2019-12" db="EMBL/GenBank/DDBJ databases">
        <title>Chromosome-level assembly of the Caenorhabditis remanei genome.</title>
        <authorList>
            <person name="Teterina A.A."/>
            <person name="Willis J.H."/>
            <person name="Phillips P.C."/>
        </authorList>
    </citation>
    <scope>NUCLEOTIDE SEQUENCE [LARGE SCALE GENOMIC DNA]</scope>
    <source>
        <strain evidence="3 4">PX506</strain>
        <tissue evidence="3">Whole organism</tissue>
    </source>
</reference>
<accession>A0A6A5GPQ7</accession>
<comment type="caution">
    <text evidence="3">The sequence shown here is derived from an EMBL/GenBank/DDBJ whole genome shotgun (WGS) entry which is preliminary data.</text>
</comment>
<organism evidence="3 4">
    <name type="scientific">Caenorhabditis remanei</name>
    <name type="common">Caenorhabditis vulgaris</name>
    <dbReference type="NCBI Taxonomy" id="31234"/>
    <lineage>
        <taxon>Eukaryota</taxon>
        <taxon>Metazoa</taxon>
        <taxon>Ecdysozoa</taxon>
        <taxon>Nematoda</taxon>
        <taxon>Chromadorea</taxon>
        <taxon>Rhabditida</taxon>
        <taxon>Rhabditina</taxon>
        <taxon>Rhabditomorpha</taxon>
        <taxon>Rhabditoidea</taxon>
        <taxon>Rhabditidae</taxon>
        <taxon>Peloderinae</taxon>
        <taxon>Caenorhabditis</taxon>
    </lineage>
</organism>
<evidence type="ECO:0000256" key="2">
    <source>
        <dbReference type="SAM" id="SignalP"/>
    </source>
</evidence>
<sequence length="78" mass="8791">MLSFPRLIVLVLVTVYVMSLTAPKQMVFGFGKRSIAMNPMKRRYTQGSFTMGLGKRSGSRKSFHMGFGKRSANPQIFI</sequence>
<dbReference type="Proteomes" id="UP000483820">
    <property type="component" value="Chromosome IV"/>
</dbReference>
<evidence type="ECO:0000313" key="3">
    <source>
        <dbReference type="EMBL" id="KAF1756563.1"/>
    </source>
</evidence>
<evidence type="ECO:0000313" key="4">
    <source>
        <dbReference type="Proteomes" id="UP000483820"/>
    </source>
</evidence>
<dbReference type="AlphaFoldDB" id="A0A6A5GPQ7"/>
<evidence type="ECO:0000256" key="1">
    <source>
        <dbReference type="SAM" id="MobiDB-lite"/>
    </source>
</evidence>
<protein>
    <submittedName>
        <fullName evidence="3">Uncharacterized protein</fullName>
    </submittedName>
</protein>
<feature type="chain" id="PRO_5025493520" evidence="2">
    <location>
        <begin position="20"/>
        <end position="78"/>
    </location>
</feature>
<dbReference type="CTD" id="78775690"/>
<dbReference type="RefSeq" id="XP_053584352.1">
    <property type="nucleotide sequence ID" value="XM_053729580.1"/>
</dbReference>
<keyword evidence="2" id="KW-0732">Signal</keyword>
<gene>
    <name evidence="3" type="ORF">GCK72_013016</name>
</gene>
<feature type="signal peptide" evidence="2">
    <location>
        <begin position="1"/>
        <end position="19"/>
    </location>
</feature>
<name>A0A6A5GPQ7_CAERE</name>
<dbReference type="KEGG" id="crq:GCK72_013016"/>